<dbReference type="NCBIfam" id="TIGR00299">
    <property type="entry name" value="nickel pincer cofactor biosynthesis protein LarC"/>
    <property type="match status" value="1"/>
</dbReference>
<dbReference type="GO" id="GO:0016151">
    <property type="term" value="F:nickel cation binding"/>
    <property type="evidence" value="ECO:0007669"/>
    <property type="project" value="UniProtKB-UniRule"/>
</dbReference>
<dbReference type="RefSeq" id="WP_059085464.1">
    <property type="nucleotide sequence ID" value="NZ_PSQG01000004.1"/>
</dbReference>
<organism evidence="3 4">
    <name type="scientific">Blautia obeum</name>
    <dbReference type="NCBI Taxonomy" id="40520"/>
    <lineage>
        <taxon>Bacteria</taxon>
        <taxon>Bacillati</taxon>
        <taxon>Bacillota</taxon>
        <taxon>Clostridia</taxon>
        <taxon>Lachnospirales</taxon>
        <taxon>Lachnospiraceae</taxon>
        <taxon>Blautia</taxon>
    </lineage>
</organism>
<comment type="function">
    <text evidence="2">Involved in the biosynthesis of a nickel-pincer cofactor ((SCS)Ni(II) pincer complex). Binds Ni(2+), and functions in nickel delivery to pyridinium-3,5-bisthiocarboxylic acid mononucleotide (P2TMN), to form the mature cofactor. Is thus probably required for the activation of nickel-pincer cofactor-dependent enzymes.</text>
</comment>
<sequence>MRNKLYLECTSGISGDMTVAALLDLGADQKKLVRTLKSLPVKGFDIKISRVMKSGIDACDFDVLLDHDHENHDHDMKYLYGHDGDSYSQDHGEHHYQHSHEALEAHEHPHSHEHHVQETHGNSHTYTETMHSHHGHHHHEHRGLNEIMEIIDHADMTDRAKSYGKRIFKILAEAEAKAHNVPVNQVHFHEVGAVDSIVDILSVAICMDELDVEEVIVPRLCEGSGTIRCQHGILPVPVPAVSNIVSAHQLKLHITSVQGELITPTGAAIVAAFLTSEKLPEDFTVEKIGIGAGKRQYECPGILRAMLIRESGEEASGNDACTEIDTIIKLESNIDDCTGETLGYVMELLYEAGAREANYMPVFMKKNRPAWLLTVLCKKEQVSAMEQIIFRETTTIGIRRQEMGRTILKREKRTVTTPLGNVEVKVCTFGGQEYYYPEYESVKKLCEKTGISYKEVYHMAVRG</sequence>
<dbReference type="Gene3D" id="3.30.70.1380">
    <property type="entry name" value="Transcriptional regulatory protein pf0864 domain like"/>
    <property type="match status" value="1"/>
</dbReference>
<keyword evidence="2" id="KW-0456">Lyase</keyword>
<dbReference type="AlphaFoldDB" id="A0A367G476"/>
<protein>
    <recommendedName>
        <fullName evidence="2">Pyridinium-3,5-bisthiocarboxylic acid mononucleotide nickel insertion protein</fullName>
        <shortName evidence="2">P2TMN nickel insertion protein</shortName>
        <ecNumber evidence="2">4.99.1.12</ecNumber>
    </recommendedName>
    <alternativeName>
        <fullName evidence="2">Nickel-pincer cofactor biosynthesis protein LarC</fullName>
    </alternativeName>
</protein>
<dbReference type="EMBL" id="PSQG01000004">
    <property type="protein sequence ID" value="RCH45450.1"/>
    <property type="molecule type" value="Genomic_DNA"/>
</dbReference>
<dbReference type="PANTHER" id="PTHR36566:SF1">
    <property type="entry name" value="PYRIDINIUM-3,5-BISTHIOCARBOXYLIC ACID MONONUCLEOTIDE NICKEL INSERTION PROTEIN"/>
    <property type="match status" value="1"/>
</dbReference>
<dbReference type="HAMAP" id="MF_01074">
    <property type="entry name" value="LarC"/>
    <property type="match status" value="1"/>
</dbReference>
<dbReference type="Proteomes" id="UP000253208">
    <property type="component" value="Unassembled WGS sequence"/>
</dbReference>
<comment type="caution">
    <text evidence="3">The sequence shown here is derived from an EMBL/GenBank/DDBJ whole genome shotgun (WGS) entry which is preliminary data.</text>
</comment>
<dbReference type="PANTHER" id="PTHR36566">
    <property type="entry name" value="NICKEL INSERTION PROTEIN-RELATED"/>
    <property type="match status" value="1"/>
</dbReference>
<comment type="similarity">
    <text evidence="2">Belongs to the LarC family.</text>
</comment>
<evidence type="ECO:0000256" key="2">
    <source>
        <dbReference type="HAMAP-Rule" id="MF_01074"/>
    </source>
</evidence>
<proteinExistence type="inferred from homology"/>
<name>A0A367G476_9FIRM</name>
<evidence type="ECO:0000313" key="3">
    <source>
        <dbReference type="EMBL" id="RCH45450.1"/>
    </source>
</evidence>
<dbReference type="InterPro" id="IPR002822">
    <property type="entry name" value="Ni_insertion"/>
</dbReference>
<accession>A0A367G476</accession>
<dbReference type="GO" id="GO:0016829">
    <property type="term" value="F:lyase activity"/>
    <property type="evidence" value="ECO:0007669"/>
    <property type="project" value="UniProtKB-UniRule"/>
</dbReference>
<dbReference type="GO" id="GO:0051604">
    <property type="term" value="P:protein maturation"/>
    <property type="evidence" value="ECO:0007669"/>
    <property type="project" value="UniProtKB-UniRule"/>
</dbReference>
<evidence type="ECO:0000256" key="1">
    <source>
        <dbReference type="ARBA" id="ARBA00022596"/>
    </source>
</evidence>
<dbReference type="Pfam" id="PF01969">
    <property type="entry name" value="Ni_insertion"/>
    <property type="match status" value="1"/>
</dbReference>
<comment type="catalytic activity">
    <reaction evidence="2">
        <text>Ni(II)-pyridinium-3,5-bisthiocarboxylate mononucleotide = pyridinium-3,5-bisthiocarboxylate mononucleotide + Ni(2+)</text>
        <dbReference type="Rhea" id="RHEA:54784"/>
        <dbReference type="ChEBI" id="CHEBI:49786"/>
        <dbReference type="ChEBI" id="CHEBI:137372"/>
        <dbReference type="ChEBI" id="CHEBI:137373"/>
        <dbReference type="EC" id="4.99.1.12"/>
    </reaction>
</comment>
<reference evidence="3 4" key="1">
    <citation type="submission" date="2018-02" db="EMBL/GenBank/DDBJ databases">
        <title>Complete genome sequencing of Faecalibacterium prausnitzii strains isolated from the human gut.</title>
        <authorList>
            <person name="Fitzgerald B.C."/>
            <person name="Shkoporov A.N."/>
            <person name="Ross P.R."/>
            <person name="Hill C."/>
        </authorList>
    </citation>
    <scope>NUCLEOTIDE SEQUENCE [LARGE SCALE GENOMIC DNA]</scope>
    <source>
        <strain evidence="3 4">APC942/31-1</strain>
    </source>
</reference>
<dbReference type="EC" id="4.99.1.12" evidence="2"/>
<evidence type="ECO:0000313" key="4">
    <source>
        <dbReference type="Proteomes" id="UP000253208"/>
    </source>
</evidence>
<keyword evidence="1 2" id="KW-0533">Nickel</keyword>
<gene>
    <name evidence="2 3" type="primary">larC</name>
    <name evidence="3" type="ORF">C4886_03750</name>
</gene>